<proteinExistence type="inferred from homology"/>
<feature type="domain" description="Solute-binding protein family 3/N-terminal" evidence="5">
    <location>
        <begin position="72"/>
        <end position="300"/>
    </location>
</feature>
<dbReference type="PROSITE" id="PS01039">
    <property type="entry name" value="SBP_BACTERIAL_3"/>
    <property type="match status" value="1"/>
</dbReference>
<evidence type="ECO:0000313" key="7">
    <source>
        <dbReference type="Proteomes" id="UP000198680"/>
    </source>
</evidence>
<dbReference type="GO" id="GO:0030313">
    <property type="term" value="C:cell envelope"/>
    <property type="evidence" value="ECO:0007669"/>
    <property type="project" value="UniProtKB-SubCell"/>
</dbReference>
<dbReference type="AlphaFoldDB" id="A0A1G9XC03"/>
<comment type="similarity">
    <text evidence="2 4">Belongs to the bacterial solute-binding protein 3 family.</text>
</comment>
<dbReference type="RefSeq" id="WP_217636187.1">
    <property type="nucleotide sequence ID" value="NZ_FNHE01000010.1"/>
</dbReference>
<dbReference type="InterPro" id="IPR001638">
    <property type="entry name" value="Solute-binding_3/MltF_N"/>
</dbReference>
<dbReference type="Proteomes" id="UP000198680">
    <property type="component" value="Unassembled WGS sequence"/>
</dbReference>
<dbReference type="PROSITE" id="PS51257">
    <property type="entry name" value="PROKAR_LIPOPROTEIN"/>
    <property type="match status" value="1"/>
</dbReference>
<comment type="subcellular location">
    <subcellularLocation>
        <location evidence="1">Cell envelope</location>
    </subcellularLocation>
</comment>
<dbReference type="STRING" id="1137991.SAMN05660642_03637"/>
<dbReference type="EMBL" id="FNHE01000010">
    <property type="protein sequence ID" value="SDM93976.1"/>
    <property type="molecule type" value="Genomic_DNA"/>
</dbReference>
<evidence type="ECO:0000313" key="6">
    <source>
        <dbReference type="EMBL" id="SDM93976.1"/>
    </source>
</evidence>
<reference evidence="7" key="1">
    <citation type="submission" date="2016-10" db="EMBL/GenBank/DDBJ databases">
        <authorList>
            <person name="Varghese N."/>
            <person name="Submissions S."/>
        </authorList>
    </citation>
    <scope>NUCLEOTIDE SEQUENCE [LARGE SCALE GENOMIC DNA]</scope>
    <source>
        <strain evidence="7">DSM 45419</strain>
    </source>
</reference>
<evidence type="ECO:0000256" key="3">
    <source>
        <dbReference type="ARBA" id="ARBA00022729"/>
    </source>
</evidence>
<name>A0A1G9XC03_9ACTN</name>
<keyword evidence="3" id="KW-0732">Signal</keyword>
<evidence type="ECO:0000256" key="4">
    <source>
        <dbReference type="RuleBase" id="RU003744"/>
    </source>
</evidence>
<dbReference type="SUPFAM" id="SSF53850">
    <property type="entry name" value="Periplasmic binding protein-like II"/>
    <property type="match status" value="1"/>
</dbReference>
<gene>
    <name evidence="6" type="ORF">SAMN05660642_03637</name>
</gene>
<evidence type="ECO:0000259" key="5">
    <source>
        <dbReference type="SMART" id="SM00062"/>
    </source>
</evidence>
<dbReference type="InterPro" id="IPR018313">
    <property type="entry name" value="SBP_3_CS"/>
</dbReference>
<dbReference type="Pfam" id="PF00497">
    <property type="entry name" value="SBP_bac_3"/>
    <property type="match status" value="1"/>
</dbReference>
<dbReference type="PANTHER" id="PTHR35936:SF17">
    <property type="entry name" value="ARGININE-BINDING EXTRACELLULAR PROTEIN ARTP"/>
    <property type="match status" value="1"/>
</dbReference>
<dbReference type="Gene3D" id="3.40.190.10">
    <property type="entry name" value="Periplasmic binding protein-like II"/>
    <property type="match status" value="2"/>
</dbReference>
<accession>A0A1G9XC03</accession>
<evidence type="ECO:0000256" key="2">
    <source>
        <dbReference type="ARBA" id="ARBA00010333"/>
    </source>
</evidence>
<protein>
    <submittedName>
        <fullName evidence="6">Amino acid ABC transporter substrate-binding protein, PAAT family (TC 3.A.1.3.-)</fullName>
    </submittedName>
</protein>
<organism evidence="6 7">
    <name type="scientific">Geodermatophilus siccatus</name>
    <dbReference type="NCBI Taxonomy" id="1137991"/>
    <lineage>
        <taxon>Bacteria</taxon>
        <taxon>Bacillati</taxon>
        <taxon>Actinomycetota</taxon>
        <taxon>Actinomycetes</taxon>
        <taxon>Geodermatophilales</taxon>
        <taxon>Geodermatophilaceae</taxon>
        <taxon>Geodermatophilus</taxon>
    </lineage>
</organism>
<sequence>MADRSLTRRGRAAVAAVAGLTLVLAGCGGDSGDTGGSTGAGGAPDTGEPLPSVAADDALAARVPPAVAEDGVITVGSDSTYAPSEFLAEDGQTIIGFDVDLFELVAQKLGLDAQFETAPFDSIIAGVGSGRYEVGVSSFTINPERLEQATMVSYFDAGTQWATRAGNPDGVDPDNACGLSIAVQRGTVQVDDITARSQACETAGQEPITIDQYDAQSDATAAVVSGRDAAVLADSPVMAYAVAQTNGQLELLGDIYDSAPYGYVLPQDQADFAQAVRDAVQALIDDGTYTQVLERWGVQDGAIDDPTVDPTVG</sequence>
<evidence type="ECO:0000256" key="1">
    <source>
        <dbReference type="ARBA" id="ARBA00004196"/>
    </source>
</evidence>
<keyword evidence="7" id="KW-1185">Reference proteome</keyword>
<dbReference type="PANTHER" id="PTHR35936">
    <property type="entry name" value="MEMBRANE-BOUND LYTIC MUREIN TRANSGLYCOSYLASE F"/>
    <property type="match status" value="1"/>
</dbReference>
<dbReference type="CDD" id="cd01004">
    <property type="entry name" value="PBP2_MidA_like"/>
    <property type="match status" value="1"/>
</dbReference>
<dbReference type="SMART" id="SM00062">
    <property type="entry name" value="PBPb"/>
    <property type="match status" value="1"/>
</dbReference>